<keyword evidence="4" id="KW-0808">Transferase</keyword>
<accession>A0A0A2GWT1</accession>
<keyword evidence="5" id="KW-0418">Kinase</keyword>
<dbReference type="GO" id="GO:0004673">
    <property type="term" value="F:protein histidine kinase activity"/>
    <property type="evidence" value="ECO:0007669"/>
    <property type="project" value="UniProtKB-EC"/>
</dbReference>
<evidence type="ECO:0000256" key="5">
    <source>
        <dbReference type="ARBA" id="ARBA00022777"/>
    </source>
</evidence>
<dbReference type="InterPro" id="IPR000014">
    <property type="entry name" value="PAS"/>
</dbReference>
<dbReference type="InterPro" id="IPR001610">
    <property type="entry name" value="PAC"/>
</dbReference>
<dbReference type="NCBIfam" id="TIGR00229">
    <property type="entry name" value="sensory_box"/>
    <property type="match status" value="1"/>
</dbReference>
<dbReference type="PROSITE" id="PS50109">
    <property type="entry name" value="HIS_KIN"/>
    <property type="match status" value="1"/>
</dbReference>
<feature type="domain" description="PAS" evidence="7">
    <location>
        <begin position="142"/>
        <end position="212"/>
    </location>
</feature>
<name>A0A0A2GWT1_9FLAO</name>
<keyword evidence="3" id="KW-0597">Phosphoprotein</keyword>
<evidence type="ECO:0000256" key="2">
    <source>
        <dbReference type="ARBA" id="ARBA00012438"/>
    </source>
</evidence>
<dbReference type="InterPro" id="IPR013655">
    <property type="entry name" value="PAS_fold_3"/>
</dbReference>
<dbReference type="Pfam" id="PF08447">
    <property type="entry name" value="PAS_3"/>
    <property type="match status" value="1"/>
</dbReference>
<organism evidence="9 10">
    <name type="scientific">Dokdonia donghaensis DSW-1</name>
    <dbReference type="NCBI Taxonomy" id="1300343"/>
    <lineage>
        <taxon>Bacteria</taxon>
        <taxon>Pseudomonadati</taxon>
        <taxon>Bacteroidota</taxon>
        <taxon>Flavobacteriia</taxon>
        <taxon>Flavobacteriales</taxon>
        <taxon>Flavobacteriaceae</taxon>
        <taxon>Dokdonia</taxon>
    </lineage>
</organism>
<dbReference type="PRINTS" id="PR00344">
    <property type="entry name" value="BCTRLSENSOR"/>
</dbReference>
<comment type="caution">
    <text evidence="9">The sequence shown here is derived from an EMBL/GenBank/DDBJ whole genome shotgun (WGS) entry which is preliminary data.</text>
</comment>
<reference evidence="9 10" key="1">
    <citation type="submission" date="2014-10" db="EMBL/GenBank/DDBJ databases">
        <title>Draft genome sequence of the proteorhodopsin-containing marine bacterium Dokdonia donghaensis.</title>
        <authorList>
            <person name="Gomez-Consarnau L."/>
            <person name="Gonzalez J.M."/>
            <person name="Riedel T."/>
            <person name="Jaenicke S."/>
            <person name="Wagner-Doebler I."/>
            <person name="Fuhrman J.A."/>
        </authorList>
    </citation>
    <scope>NUCLEOTIDE SEQUENCE [LARGE SCALE GENOMIC DNA]</scope>
    <source>
        <strain evidence="9 10">DSW-1</strain>
    </source>
</reference>
<dbReference type="Proteomes" id="UP000030140">
    <property type="component" value="Unassembled WGS sequence"/>
</dbReference>
<gene>
    <name evidence="9" type="ORF">NV36_07905</name>
</gene>
<dbReference type="PROSITE" id="PS50113">
    <property type="entry name" value="PAC"/>
    <property type="match status" value="1"/>
</dbReference>
<dbReference type="InterPro" id="IPR000700">
    <property type="entry name" value="PAS-assoc_C"/>
</dbReference>
<dbReference type="InterPro" id="IPR005467">
    <property type="entry name" value="His_kinase_dom"/>
</dbReference>
<dbReference type="AlphaFoldDB" id="A0A0A2GWT1"/>
<dbReference type="RefSeq" id="WP_035325965.1">
    <property type="nucleotide sequence ID" value="NZ_CP015125.1"/>
</dbReference>
<protein>
    <recommendedName>
        <fullName evidence="2">histidine kinase</fullName>
        <ecNumber evidence="2">2.7.13.3</ecNumber>
    </recommendedName>
</protein>
<evidence type="ECO:0000256" key="3">
    <source>
        <dbReference type="ARBA" id="ARBA00022553"/>
    </source>
</evidence>
<dbReference type="SUPFAM" id="SSF55874">
    <property type="entry name" value="ATPase domain of HSP90 chaperone/DNA topoisomerase II/histidine kinase"/>
    <property type="match status" value="1"/>
</dbReference>
<evidence type="ECO:0000256" key="4">
    <source>
        <dbReference type="ARBA" id="ARBA00022679"/>
    </source>
</evidence>
<sequence length="497" mass="56741">MKFFSSPTSLFPSFDENASLLLQEAASIGIWEYSVSEDKVYWSVGTKKLHGVPEDYEPTVSDGILFYKEGYHRENIERDFNNAISNLKKFDGHYVIITASGEEKWFRSVGVPVIQSGKCVKIYGVFQDIDFQKKAQIELKQKEQKFRKTFTNAPNGMGLISLEGNWIQINDQISKIFGYSEDEIKSTSLSDLCHPAENPIEFTLIEKLLSRDIENHQAERRFIHKTGKTIWVDLSVSLVKSELSTPGYFICQITDITSQKNANQRIEDLLNKTEGQNEKLLNFKHIVSHNLRSHTSNLEMLLKFLKQDIPCIKELSVFKMLEDAFSNLEETIDNLSEVSSFENVTEDDFIEINLLEIINKTLVGLNTLFDEVRGEVVVNVPKDLCVMAVPEYLRSIFLNILSNTISYRRDNELLKVIINITQNDDYLIIHFVDNGLGINLDLHGSKIFGLYKTFHRKENSRGLGLYIVKSQVEALGGCVQVESKVGQGSTFKIYLKK</sequence>
<dbReference type="Pfam" id="PF13426">
    <property type="entry name" value="PAS_9"/>
    <property type="match status" value="1"/>
</dbReference>
<proteinExistence type="predicted"/>
<evidence type="ECO:0000259" key="7">
    <source>
        <dbReference type="PROSITE" id="PS50112"/>
    </source>
</evidence>
<dbReference type="Gene3D" id="3.30.450.20">
    <property type="entry name" value="PAS domain"/>
    <property type="match status" value="2"/>
</dbReference>
<dbReference type="PATRIC" id="fig|1300343.5.peg.454"/>
<evidence type="ECO:0000259" key="8">
    <source>
        <dbReference type="PROSITE" id="PS50113"/>
    </source>
</evidence>
<dbReference type="EC" id="2.7.13.3" evidence="2"/>
<dbReference type="SUPFAM" id="SSF55785">
    <property type="entry name" value="PYP-like sensor domain (PAS domain)"/>
    <property type="match status" value="2"/>
</dbReference>
<dbReference type="KEGG" id="ddo:I597_0450"/>
<dbReference type="PROSITE" id="PS50112">
    <property type="entry name" value="PAS"/>
    <property type="match status" value="1"/>
</dbReference>
<dbReference type="InterPro" id="IPR003594">
    <property type="entry name" value="HATPase_dom"/>
</dbReference>
<dbReference type="InterPro" id="IPR052162">
    <property type="entry name" value="Sensor_kinase/Photoreceptor"/>
</dbReference>
<dbReference type="EMBL" id="JSAQ01000001">
    <property type="protein sequence ID" value="KGO06776.1"/>
    <property type="molecule type" value="Genomic_DNA"/>
</dbReference>
<keyword evidence="10" id="KW-1185">Reference proteome</keyword>
<dbReference type="SMART" id="SM00387">
    <property type="entry name" value="HATPase_c"/>
    <property type="match status" value="1"/>
</dbReference>
<dbReference type="InterPro" id="IPR036890">
    <property type="entry name" value="HATPase_C_sf"/>
</dbReference>
<dbReference type="PANTHER" id="PTHR43304">
    <property type="entry name" value="PHYTOCHROME-LIKE PROTEIN CPH1"/>
    <property type="match status" value="1"/>
</dbReference>
<evidence type="ECO:0000313" key="9">
    <source>
        <dbReference type="EMBL" id="KGO06776.1"/>
    </source>
</evidence>
<dbReference type="InterPro" id="IPR035965">
    <property type="entry name" value="PAS-like_dom_sf"/>
</dbReference>
<dbReference type="CDD" id="cd00130">
    <property type="entry name" value="PAS"/>
    <property type="match status" value="1"/>
</dbReference>
<dbReference type="SMART" id="SM00086">
    <property type="entry name" value="PAC"/>
    <property type="match status" value="2"/>
</dbReference>
<comment type="catalytic activity">
    <reaction evidence="1">
        <text>ATP + protein L-histidine = ADP + protein N-phospho-L-histidine.</text>
        <dbReference type="EC" id="2.7.13.3"/>
    </reaction>
</comment>
<dbReference type="Pfam" id="PF02518">
    <property type="entry name" value="HATPase_c"/>
    <property type="match status" value="1"/>
</dbReference>
<evidence type="ECO:0000313" key="10">
    <source>
        <dbReference type="Proteomes" id="UP000030140"/>
    </source>
</evidence>
<feature type="domain" description="Histidine kinase" evidence="6">
    <location>
        <begin position="286"/>
        <end position="497"/>
    </location>
</feature>
<dbReference type="SMART" id="SM00091">
    <property type="entry name" value="PAS"/>
    <property type="match status" value="1"/>
</dbReference>
<dbReference type="Gene3D" id="3.30.565.10">
    <property type="entry name" value="Histidine kinase-like ATPase, C-terminal domain"/>
    <property type="match status" value="1"/>
</dbReference>
<dbReference type="OrthoDB" id="5522855at2"/>
<feature type="domain" description="PAC" evidence="8">
    <location>
        <begin position="216"/>
        <end position="268"/>
    </location>
</feature>
<dbReference type="PANTHER" id="PTHR43304:SF1">
    <property type="entry name" value="PAC DOMAIN-CONTAINING PROTEIN"/>
    <property type="match status" value="1"/>
</dbReference>
<evidence type="ECO:0000256" key="1">
    <source>
        <dbReference type="ARBA" id="ARBA00000085"/>
    </source>
</evidence>
<dbReference type="InterPro" id="IPR004358">
    <property type="entry name" value="Sig_transdc_His_kin-like_C"/>
</dbReference>
<evidence type="ECO:0000259" key="6">
    <source>
        <dbReference type="PROSITE" id="PS50109"/>
    </source>
</evidence>